<dbReference type="Proteomes" id="UP001165092">
    <property type="component" value="Unassembled WGS sequence"/>
</dbReference>
<comment type="caution">
    <text evidence="1">The sequence shown here is derived from an EMBL/GenBank/DDBJ whole genome shotgun (WGS) entry which is preliminary data.</text>
</comment>
<dbReference type="AlphaFoldDB" id="A0A9W6P3J7"/>
<dbReference type="EMBL" id="BSQG01000001">
    <property type="protein sequence ID" value="GLU46634.1"/>
    <property type="molecule type" value="Genomic_DNA"/>
</dbReference>
<proteinExistence type="predicted"/>
<keyword evidence="2" id="KW-1185">Reference proteome</keyword>
<evidence type="ECO:0000313" key="1">
    <source>
        <dbReference type="EMBL" id="GLU46634.1"/>
    </source>
</evidence>
<reference evidence="1" key="1">
    <citation type="submission" date="2023-02" db="EMBL/GenBank/DDBJ databases">
        <title>Nocardiopsis ansamitocini NBRC 112285.</title>
        <authorList>
            <person name="Ichikawa N."/>
            <person name="Sato H."/>
            <person name="Tonouchi N."/>
        </authorList>
    </citation>
    <scope>NUCLEOTIDE SEQUENCE</scope>
    <source>
        <strain evidence="1">NBRC 112285</strain>
    </source>
</reference>
<protein>
    <submittedName>
        <fullName evidence="1">Uncharacterized protein</fullName>
    </submittedName>
</protein>
<accession>A0A9W6P3J7</accession>
<evidence type="ECO:0000313" key="2">
    <source>
        <dbReference type="Proteomes" id="UP001165092"/>
    </source>
</evidence>
<name>A0A9W6P3J7_9ACTN</name>
<sequence>MAAGHPVVPEGADGGPKAFQGQEFYLRLAQRLKEAHRRADSLPEPVRIPLIRRLLTVTEGVKRDPLKASERLDRMLAELSEQAPDPPTR</sequence>
<organism evidence="1 2">
    <name type="scientific">Nocardiopsis ansamitocini</name>
    <dbReference type="NCBI Taxonomy" id="1670832"/>
    <lineage>
        <taxon>Bacteria</taxon>
        <taxon>Bacillati</taxon>
        <taxon>Actinomycetota</taxon>
        <taxon>Actinomycetes</taxon>
        <taxon>Streptosporangiales</taxon>
        <taxon>Nocardiopsidaceae</taxon>
        <taxon>Nocardiopsis</taxon>
    </lineage>
</organism>
<gene>
    <name evidence="1" type="ORF">Nans01_09850</name>
</gene>